<dbReference type="EMBL" id="CP045562">
    <property type="protein sequence ID" value="QFX92501.1"/>
    <property type="molecule type" value="Genomic_DNA"/>
</dbReference>
<evidence type="ECO:0000256" key="1">
    <source>
        <dbReference type="SAM" id="MobiDB-lite"/>
    </source>
</evidence>
<reference evidence="2 3" key="1">
    <citation type="submission" date="2019-10" db="EMBL/GenBank/DDBJ databases">
        <title>Genome sequencing of Lactobacillus fructivorans.</title>
        <authorList>
            <person name="Kim K."/>
        </authorList>
    </citation>
    <scope>NUCLEOTIDE SEQUENCE [LARGE SCALE GENOMIC DNA]</scope>
    <source>
        <strain evidence="2 3">LF543</strain>
    </source>
</reference>
<feature type="region of interest" description="Disordered" evidence="1">
    <location>
        <begin position="34"/>
        <end position="57"/>
    </location>
</feature>
<evidence type="ECO:0000313" key="3">
    <source>
        <dbReference type="Proteomes" id="UP000327194"/>
    </source>
</evidence>
<dbReference type="RefSeq" id="WP_010021666.1">
    <property type="nucleotide sequence ID" value="NZ_AZDS01000001.1"/>
</dbReference>
<proteinExistence type="predicted"/>
<name>A0AAE6P0B1_9LACO</name>
<sequence>MQLSFNNYNYDEAKNDAKKVLESYQHYHNEHVKGKLADLSSPKQDGMPSGKGGKNSEAEQYDSYVYAGEFCELVSKVINNMTNENYRDVLTYSYIKPLDSNVEIAGQMLMDVRQMYRIKNEALLCFAEICPMIQLDYANS</sequence>
<dbReference type="Proteomes" id="UP000327194">
    <property type="component" value="Chromosome"/>
</dbReference>
<dbReference type="KEGG" id="lfv:LF543_02550"/>
<dbReference type="AlphaFoldDB" id="A0AAE6P0B1"/>
<accession>A0AAE6P0B1</accession>
<organism evidence="2 3">
    <name type="scientific">Fructilactobacillus fructivorans</name>
    <dbReference type="NCBI Taxonomy" id="1614"/>
    <lineage>
        <taxon>Bacteria</taxon>
        <taxon>Bacillati</taxon>
        <taxon>Bacillota</taxon>
        <taxon>Bacilli</taxon>
        <taxon>Lactobacillales</taxon>
        <taxon>Lactobacillaceae</taxon>
        <taxon>Fructilactobacillus</taxon>
    </lineage>
</organism>
<gene>
    <name evidence="2" type="ORF">LF543_02550</name>
</gene>
<protein>
    <submittedName>
        <fullName evidence="2">Uncharacterized protein</fullName>
    </submittedName>
</protein>
<evidence type="ECO:0000313" key="2">
    <source>
        <dbReference type="EMBL" id="QFX92501.1"/>
    </source>
</evidence>